<dbReference type="PANTHER" id="PTHR44943:SF8">
    <property type="entry name" value="TPR REPEAT-CONTAINING PROTEIN MJ0263"/>
    <property type="match status" value="1"/>
</dbReference>
<dbReference type="Gene3D" id="1.25.40.10">
    <property type="entry name" value="Tetratricopeptide repeat domain"/>
    <property type="match status" value="3"/>
</dbReference>
<dbReference type="SMART" id="SM00028">
    <property type="entry name" value="TPR"/>
    <property type="match status" value="7"/>
</dbReference>
<sequence>METNTSKDLNNKGVQFFMNGDLEKAKNCYQKALETNPENATSLNNLGLLLHHEKSFTEAIENFSKAILIEKKPVYFLNAGNSHAMKGNLANAEKCYLEALNTDPNYYNAWISLAKLSNHQKKYDQAIRFWKKAFSIDPKPEYQLEIGKIYILVKDYESALTLLSGIQLVDSPAYWFLIGKCEYELRNHGLAEKAFKSALAIQPDSLEARQFLGLNNFATGKIDQCLEQYDFILKMYPSNHKMLTEKAVILCSISSFEKALTLVEKALTLKPDYPKAIHYKELILTSREAF</sequence>
<evidence type="ECO:0000256" key="3">
    <source>
        <dbReference type="PROSITE-ProRule" id="PRU00339"/>
    </source>
</evidence>
<reference evidence="4 5" key="1">
    <citation type="submission" date="2020-08" db="EMBL/GenBank/DDBJ databases">
        <title>Genomic Encyclopedia of Type Strains, Phase IV (KMG-IV): sequencing the most valuable type-strain genomes for metagenomic binning, comparative biology and taxonomic classification.</title>
        <authorList>
            <person name="Goeker M."/>
        </authorList>
    </citation>
    <scope>NUCLEOTIDE SEQUENCE [LARGE SCALE GENOMIC DNA]</scope>
    <source>
        <strain evidence="4 5">DSM 102044</strain>
    </source>
</reference>
<feature type="repeat" description="TPR" evidence="3">
    <location>
        <begin position="107"/>
        <end position="140"/>
    </location>
</feature>
<evidence type="ECO:0000256" key="1">
    <source>
        <dbReference type="ARBA" id="ARBA00022737"/>
    </source>
</evidence>
<evidence type="ECO:0000256" key="2">
    <source>
        <dbReference type="ARBA" id="ARBA00022803"/>
    </source>
</evidence>
<comment type="caution">
    <text evidence="4">The sequence shown here is derived from an EMBL/GenBank/DDBJ whole genome shotgun (WGS) entry which is preliminary data.</text>
</comment>
<keyword evidence="1" id="KW-0677">Repeat</keyword>
<dbReference type="InterPro" id="IPR051685">
    <property type="entry name" value="Ycf3/AcsC/BcsC/TPR_MFPF"/>
</dbReference>
<feature type="repeat" description="TPR" evidence="3">
    <location>
        <begin position="6"/>
        <end position="39"/>
    </location>
</feature>
<dbReference type="AlphaFoldDB" id="A0A841MQ69"/>
<dbReference type="PANTHER" id="PTHR44943">
    <property type="entry name" value="CELLULOSE SYNTHASE OPERON PROTEIN C"/>
    <property type="match status" value="1"/>
</dbReference>
<dbReference type="InterPro" id="IPR019734">
    <property type="entry name" value="TPR_rpt"/>
</dbReference>
<keyword evidence="5" id="KW-1185">Reference proteome</keyword>
<dbReference type="InterPro" id="IPR011990">
    <property type="entry name" value="TPR-like_helical_dom_sf"/>
</dbReference>
<proteinExistence type="predicted"/>
<evidence type="ECO:0000313" key="5">
    <source>
        <dbReference type="Proteomes" id="UP000588604"/>
    </source>
</evidence>
<dbReference type="SUPFAM" id="SSF48452">
    <property type="entry name" value="TPR-like"/>
    <property type="match status" value="1"/>
</dbReference>
<dbReference type="RefSeq" id="WP_184494937.1">
    <property type="nucleotide sequence ID" value="NZ_JACIJO010000002.1"/>
</dbReference>
<dbReference type="Pfam" id="PF13432">
    <property type="entry name" value="TPR_16"/>
    <property type="match status" value="2"/>
</dbReference>
<gene>
    <name evidence="4" type="ORF">FHS59_001954</name>
</gene>
<accession>A0A841MQ69</accession>
<dbReference type="Proteomes" id="UP000588604">
    <property type="component" value="Unassembled WGS sequence"/>
</dbReference>
<protein>
    <submittedName>
        <fullName evidence="4">Tetratricopeptide (TPR) repeat protein</fullName>
    </submittedName>
</protein>
<keyword evidence="2 3" id="KW-0802">TPR repeat</keyword>
<dbReference type="PROSITE" id="PS50005">
    <property type="entry name" value="TPR"/>
    <property type="match status" value="4"/>
</dbReference>
<dbReference type="EMBL" id="JACIJO010000002">
    <property type="protein sequence ID" value="MBB6326326.1"/>
    <property type="molecule type" value="Genomic_DNA"/>
</dbReference>
<name>A0A841MQ69_9BACT</name>
<feature type="repeat" description="TPR" evidence="3">
    <location>
        <begin position="172"/>
        <end position="205"/>
    </location>
</feature>
<evidence type="ECO:0000313" key="4">
    <source>
        <dbReference type="EMBL" id="MBB6326326.1"/>
    </source>
</evidence>
<organism evidence="4 5">
    <name type="scientific">Algoriphagus iocasae</name>
    <dbReference type="NCBI Taxonomy" id="1836499"/>
    <lineage>
        <taxon>Bacteria</taxon>
        <taxon>Pseudomonadati</taxon>
        <taxon>Bacteroidota</taxon>
        <taxon>Cytophagia</taxon>
        <taxon>Cytophagales</taxon>
        <taxon>Cyclobacteriaceae</taxon>
        <taxon>Algoriphagus</taxon>
    </lineage>
</organism>
<dbReference type="Pfam" id="PF13414">
    <property type="entry name" value="TPR_11"/>
    <property type="match status" value="1"/>
</dbReference>
<feature type="repeat" description="TPR" evidence="3">
    <location>
        <begin position="40"/>
        <end position="73"/>
    </location>
</feature>
<dbReference type="Pfam" id="PF13431">
    <property type="entry name" value="TPR_17"/>
    <property type="match status" value="1"/>
</dbReference>